<name>A0A9W4SRG0_9GLOM</name>
<dbReference type="AlphaFoldDB" id="A0A9W4SRG0"/>
<evidence type="ECO:0000313" key="2">
    <source>
        <dbReference type="EMBL" id="CAI2180156.1"/>
    </source>
</evidence>
<dbReference type="OrthoDB" id="2327125at2759"/>
<reference evidence="2" key="1">
    <citation type="submission" date="2022-08" db="EMBL/GenBank/DDBJ databases">
        <authorList>
            <person name="Kallberg Y."/>
            <person name="Tangrot J."/>
            <person name="Rosling A."/>
        </authorList>
    </citation>
    <scope>NUCLEOTIDE SEQUENCE</scope>
    <source>
        <strain evidence="2">Wild A</strain>
    </source>
</reference>
<protein>
    <submittedName>
        <fullName evidence="2">13140_t:CDS:1</fullName>
    </submittedName>
</protein>
<comment type="caution">
    <text evidence="2">The sequence shown here is derived from an EMBL/GenBank/DDBJ whole genome shotgun (WGS) entry which is preliminary data.</text>
</comment>
<feature type="transmembrane region" description="Helical" evidence="1">
    <location>
        <begin position="120"/>
        <end position="137"/>
    </location>
</feature>
<keyword evidence="3" id="KW-1185">Reference proteome</keyword>
<proteinExistence type="predicted"/>
<feature type="transmembrane region" description="Helical" evidence="1">
    <location>
        <begin position="289"/>
        <end position="308"/>
    </location>
</feature>
<gene>
    <name evidence="2" type="ORF">FWILDA_LOCUS9445</name>
</gene>
<feature type="transmembrane region" description="Helical" evidence="1">
    <location>
        <begin position="61"/>
        <end position="81"/>
    </location>
</feature>
<feature type="transmembrane region" description="Helical" evidence="1">
    <location>
        <begin position="143"/>
        <end position="161"/>
    </location>
</feature>
<organism evidence="2 3">
    <name type="scientific">Funneliformis geosporum</name>
    <dbReference type="NCBI Taxonomy" id="1117311"/>
    <lineage>
        <taxon>Eukaryota</taxon>
        <taxon>Fungi</taxon>
        <taxon>Fungi incertae sedis</taxon>
        <taxon>Mucoromycota</taxon>
        <taxon>Glomeromycotina</taxon>
        <taxon>Glomeromycetes</taxon>
        <taxon>Glomerales</taxon>
        <taxon>Glomeraceae</taxon>
        <taxon>Funneliformis</taxon>
    </lineage>
</organism>
<dbReference type="PROSITE" id="PS51257">
    <property type="entry name" value="PROKAR_LIPOPROTEIN"/>
    <property type="match status" value="1"/>
</dbReference>
<sequence length="355" mass="39343">MSLRCGQLLAIIFAACVLGAITLSFSFVKVPKIEPEPDRLTGYPTWHGVFKGIDNQKKDSMTAFISIVMLVVGVIGLKLVINPPTKPSLTTKFYTVSDDPNDDNQESISGVPTIGLNRSLVIYTLVTCVTSAAALIVDIGKLWSVIGLFHNSFELVTLLLIGGGGRIKSVSYLVWIIIYIVSVGGLCIFSDFPNDAFFFKIQGLCFDYALVIEFVRIYITTKKHLRDAGNDTLPLNSEEIDDDDNIRKLLPDTFNHHPKQIIFLILASGAHLFGNLWSTFFVSSANANLIFGISYAITFPLYILYVYVDTQATSVIPQKRIYLPYTPTWKVIVISIYSLALSLLTLRLSVLIPTE</sequence>
<feature type="transmembrane region" description="Helical" evidence="1">
    <location>
        <begin position="198"/>
        <end position="219"/>
    </location>
</feature>
<feature type="transmembrane region" description="Helical" evidence="1">
    <location>
        <begin position="261"/>
        <end position="283"/>
    </location>
</feature>
<evidence type="ECO:0000313" key="3">
    <source>
        <dbReference type="Proteomes" id="UP001153678"/>
    </source>
</evidence>
<evidence type="ECO:0000256" key="1">
    <source>
        <dbReference type="SAM" id="Phobius"/>
    </source>
</evidence>
<keyword evidence="1" id="KW-0812">Transmembrane</keyword>
<feature type="transmembrane region" description="Helical" evidence="1">
    <location>
        <begin position="173"/>
        <end position="192"/>
    </location>
</feature>
<feature type="transmembrane region" description="Helical" evidence="1">
    <location>
        <begin position="329"/>
        <end position="352"/>
    </location>
</feature>
<keyword evidence="1" id="KW-0472">Membrane</keyword>
<dbReference type="Proteomes" id="UP001153678">
    <property type="component" value="Unassembled WGS sequence"/>
</dbReference>
<dbReference type="EMBL" id="CAMKVN010002224">
    <property type="protein sequence ID" value="CAI2180156.1"/>
    <property type="molecule type" value="Genomic_DNA"/>
</dbReference>
<keyword evidence="1" id="KW-1133">Transmembrane helix</keyword>
<accession>A0A9W4SRG0</accession>